<organism evidence="1 2">
    <name type="scientific">Virgibacillus sediminis</name>
    <dbReference type="NCBI Taxonomy" id="202260"/>
    <lineage>
        <taxon>Bacteria</taxon>
        <taxon>Bacillati</taxon>
        <taxon>Bacillota</taxon>
        <taxon>Bacilli</taxon>
        <taxon>Bacillales</taxon>
        <taxon>Bacillaceae</taxon>
        <taxon>Virgibacillus</taxon>
    </lineage>
</organism>
<name>A0ABV7A3K6_9BACI</name>
<comment type="caution">
    <text evidence="1">The sequence shown here is derived from an EMBL/GenBank/DDBJ whole genome shotgun (WGS) entry which is preliminary data.</text>
</comment>
<dbReference type="Proteomes" id="UP001595387">
    <property type="component" value="Unassembled WGS sequence"/>
</dbReference>
<dbReference type="RefSeq" id="WP_390303366.1">
    <property type="nucleotide sequence ID" value="NZ_JBHRRZ010000007.1"/>
</dbReference>
<proteinExistence type="predicted"/>
<evidence type="ECO:0000313" key="1">
    <source>
        <dbReference type="EMBL" id="MFC2947533.1"/>
    </source>
</evidence>
<reference evidence="2" key="1">
    <citation type="journal article" date="2019" name="Int. J. Syst. Evol. Microbiol.">
        <title>The Global Catalogue of Microorganisms (GCM) 10K type strain sequencing project: providing services to taxonomists for standard genome sequencing and annotation.</title>
        <authorList>
            <consortium name="The Broad Institute Genomics Platform"/>
            <consortium name="The Broad Institute Genome Sequencing Center for Infectious Disease"/>
            <person name="Wu L."/>
            <person name="Ma J."/>
        </authorList>
    </citation>
    <scope>NUCLEOTIDE SEQUENCE [LARGE SCALE GENOMIC DNA]</scope>
    <source>
        <strain evidence="2">KCTC 13193</strain>
    </source>
</reference>
<gene>
    <name evidence="1" type="ORF">ACFODW_04045</name>
</gene>
<dbReference type="EMBL" id="JBHRRZ010000007">
    <property type="protein sequence ID" value="MFC2947533.1"/>
    <property type="molecule type" value="Genomic_DNA"/>
</dbReference>
<accession>A0ABV7A3K6</accession>
<protein>
    <submittedName>
        <fullName evidence="1">Uncharacterized protein</fullName>
    </submittedName>
</protein>
<sequence>MRVVSAVGAVYQQLKRAIIRITVLSLDEVPISAQQQIYQQQR</sequence>
<keyword evidence="2" id="KW-1185">Reference proteome</keyword>
<evidence type="ECO:0000313" key="2">
    <source>
        <dbReference type="Proteomes" id="UP001595387"/>
    </source>
</evidence>